<name>A0A6N2KD81_SALVM</name>
<dbReference type="PANTHER" id="PTHR31050:SF3">
    <property type="entry name" value="OS08G0412800 PROTEIN"/>
    <property type="match status" value="1"/>
</dbReference>
<dbReference type="PANTHER" id="PTHR31050">
    <property type="entry name" value="OS08G0413200 PROTEIN"/>
    <property type="match status" value="1"/>
</dbReference>
<reference evidence="1" key="1">
    <citation type="submission" date="2019-03" db="EMBL/GenBank/DDBJ databases">
        <authorList>
            <person name="Mank J."/>
            <person name="Almeida P."/>
        </authorList>
    </citation>
    <scope>NUCLEOTIDE SEQUENCE</scope>
    <source>
        <strain evidence="1">78183</strain>
    </source>
</reference>
<accession>A0A6N2KD81</accession>
<evidence type="ECO:0000313" key="1">
    <source>
        <dbReference type="EMBL" id="VFU26056.1"/>
    </source>
</evidence>
<organism evidence="1">
    <name type="scientific">Salix viminalis</name>
    <name type="common">Common osier</name>
    <name type="synonym">Basket willow</name>
    <dbReference type="NCBI Taxonomy" id="40686"/>
    <lineage>
        <taxon>Eukaryota</taxon>
        <taxon>Viridiplantae</taxon>
        <taxon>Streptophyta</taxon>
        <taxon>Embryophyta</taxon>
        <taxon>Tracheophyta</taxon>
        <taxon>Spermatophyta</taxon>
        <taxon>Magnoliopsida</taxon>
        <taxon>eudicotyledons</taxon>
        <taxon>Gunneridae</taxon>
        <taxon>Pentapetalae</taxon>
        <taxon>rosids</taxon>
        <taxon>fabids</taxon>
        <taxon>Malpighiales</taxon>
        <taxon>Salicaceae</taxon>
        <taxon>Saliceae</taxon>
        <taxon>Salix</taxon>
    </lineage>
</organism>
<protein>
    <submittedName>
        <fullName evidence="1">Uncharacterized protein</fullName>
    </submittedName>
</protein>
<gene>
    <name evidence="1" type="ORF">SVIM_LOCUS65493</name>
</gene>
<proteinExistence type="predicted"/>
<sequence length="174" mass="19106">MGLSKKPKTMQGVCPDEHVPISTLRLSITPEAAWIEISEHRLPDFNLPLSQRSSAPVVVGSWCCPFMFIKEGKLKDQMKMGKIFASEYNSSDGHSVAVKLLFKEKRLLLPGEKLHLTGGITADGVTWFRSSGDVGGGASVGLSLEIVEGMKNGCFEMISENRFEIGWKNLIYCG</sequence>
<dbReference type="AlphaFoldDB" id="A0A6N2KD81"/>
<dbReference type="EMBL" id="CAADRP010000269">
    <property type="protein sequence ID" value="VFU26056.1"/>
    <property type="molecule type" value="Genomic_DNA"/>
</dbReference>